<feature type="domain" description="Histidine kinase" evidence="1">
    <location>
        <begin position="1"/>
        <end position="156"/>
    </location>
</feature>
<gene>
    <name evidence="2" type="ORF">S01H1_73299</name>
</gene>
<dbReference type="SMART" id="SM00387">
    <property type="entry name" value="HATPase_c"/>
    <property type="match status" value="1"/>
</dbReference>
<accession>X0WDT0</accession>
<proteinExistence type="predicted"/>
<organism evidence="2">
    <name type="scientific">marine sediment metagenome</name>
    <dbReference type="NCBI Taxonomy" id="412755"/>
    <lineage>
        <taxon>unclassified sequences</taxon>
        <taxon>metagenomes</taxon>
        <taxon>ecological metagenomes</taxon>
    </lineage>
</organism>
<evidence type="ECO:0000313" key="2">
    <source>
        <dbReference type="EMBL" id="GAG28805.1"/>
    </source>
</evidence>
<dbReference type="SUPFAM" id="SSF55874">
    <property type="entry name" value="ATPase domain of HSP90 chaperone/DNA topoisomerase II/histidine kinase"/>
    <property type="match status" value="1"/>
</dbReference>
<reference evidence="2" key="1">
    <citation type="journal article" date="2014" name="Front. Microbiol.">
        <title>High frequency of phylogenetically diverse reductive dehalogenase-homologous genes in deep subseafloor sedimentary metagenomes.</title>
        <authorList>
            <person name="Kawai M."/>
            <person name="Futagami T."/>
            <person name="Toyoda A."/>
            <person name="Takaki Y."/>
            <person name="Nishi S."/>
            <person name="Hori S."/>
            <person name="Arai W."/>
            <person name="Tsubouchi T."/>
            <person name="Morono Y."/>
            <person name="Uchiyama I."/>
            <person name="Ito T."/>
            <person name="Fujiyama A."/>
            <person name="Inagaki F."/>
            <person name="Takami H."/>
        </authorList>
    </citation>
    <scope>NUCLEOTIDE SEQUENCE</scope>
    <source>
        <strain evidence="2">Expedition CK06-06</strain>
    </source>
</reference>
<dbReference type="InterPro" id="IPR052023">
    <property type="entry name" value="Histidine_kinase_KdpD"/>
</dbReference>
<sequence>SLYSNGFQALKLEKINVGDIINNILKSSQVDIDEKKLIINKSTESGWINADKNYIVKCIRIIISNTTHHSPENGKIFISGKMVENFYTINVKDEGNGFPDLIIKNGIKPFISPEHTNRNPGLDLYLCKLIVNAHKGSISIKNDNGGMVIVKIPNKL</sequence>
<feature type="non-terminal residue" evidence="2">
    <location>
        <position position="1"/>
    </location>
</feature>
<evidence type="ECO:0000259" key="1">
    <source>
        <dbReference type="PROSITE" id="PS50109"/>
    </source>
</evidence>
<dbReference type="EMBL" id="BARS01048969">
    <property type="protein sequence ID" value="GAG28805.1"/>
    <property type="molecule type" value="Genomic_DNA"/>
</dbReference>
<dbReference type="PANTHER" id="PTHR45569:SF1">
    <property type="entry name" value="SENSOR PROTEIN KDPD"/>
    <property type="match status" value="1"/>
</dbReference>
<name>X0WDT0_9ZZZZ</name>
<dbReference type="PROSITE" id="PS50109">
    <property type="entry name" value="HIS_KIN"/>
    <property type="match status" value="1"/>
</dbReference>
<dbReference type="GO" id="GO:0005886">
    <property type="term" value="C:plasma membrane"/>
    <property type="evidence" value="ECO:0007669"/>
    <property type="project" value="TreeGrafter"/>
</dbReference>
<dbReference type="Gene3D" id="3.30.565.10">
    <property type="entry name" value="Histidine kinase-like ATPase, C-terminal domain"/>
    <property type="match status" value="1"/>
</dbReference>
<comment type="caution">
    <text evidence="2">The sequence shown here is derived from an EMBL/GenBank/DDBJ whole genome shotgun (WGS) entry which is preliminary data.</text>
</comment>
<dbReference type="InterPro" id="IPR003594">
    <property type="entry name" value="HATPase_dom"/>
</dbReference>
<dbReference type="PANTHER" id="PTHR45569">
    <property type="entry name" value="SENSOR PROTEIN KDPD"/>
    <property type="match status" value="1"/>
</dbReference>
<dbReference type="InterPro" id="IPR036890">
    <property type="entry name" value="HATPase_C_sf"/>
</dbReference>
<dbReference type="Pfam" id="PF02518">
    <property type="entry name" value="HATPase_c"/>
    <property type="match status" value="1"/>
</dbReference>
<dbReference type="AlphaFoldDB" id="X0WDT0"/>
<dbReference type="GO" id="GO:0000155">
    <property type="term" value="F:phosphorelay sensor kinase activity"/>
    <property type="evidence" value="ECO:0007669"/>
    <property type="project" value="TreeGrafter"/>
</dbReference>
<dbReference type="InterPro" id="IPR005467">
    <property type="entry name" value="His_kinase_dom"/>
</dbReference>
<protein>
    <recommendedName>
        <fullName evidence="1">Histidine kinase domain-containing protein</fullName>
    </recommendedName>
</protein>